<feature type="domain" description="6-phosphogluconate dehydrogenase C-terminal" evidence="10">
    <location>
        <begin position="190"/>
        <end position="510"/>
    </location>
</feature>
<dbReference type="InterPro" id="IPR013328">
    <property type="entry name" value="6PGD_dom2"/>
</dbReference>
<dbReference type="InterPro" id="IPR006183">
    <property type="entry name" value="Pgluconate_DH"/>
</dbReference>
<dbReference type="InterPro" id="IPR010044">
    <property type="entry name" value="MTAP"/>
</dbReference>
<dbReference type="FunFam" id="3.40.50.720:FF:000634">
    <property type="entry name" value="6-phosphogluconate dehydrogenase, decarboxylating"/>
    <property type="match status" value="1"/>
</dbReference>
<evidence type="ECO:0000256" key="4">
    <source>
        <dbReference type="ARBA" id="ARBA00022679"/>
    </source>
</evidence>
<keyword evidence="5 9" id="KW-0660">Purine salvage</keyword>
<dbReference type="PROSITE" id="PS01240">
    <property type="entry name" value="PNP_MTAP_2"/>
    <property type="match status" value="1"/>
</dbReference>
<dbReference type="SUPFAM" id="SSF51735">
    <property type="entry name" value="NAD(P)-binding Rossmann-fold domains"/>
    <property type="match status" value="1"/>
</dbReference>
<dbReference type="InterPro" id="IPR000845">
    <property type="entry name" value="Nucleoside_phosphorylase_d"/>
</dbReference>
<dbReference type="HAMAP" id="MF_01963">
    <property type="entry name" value="MTAP"/>
    <property type="match status" value="1"/>
</dbReference>
<feature type="binding site" evidence="9">
    <location>
        <position position="745"/>
    </location>
    <ligand>
        <name>substrate</name>
    </ligand>
</feature>
<comment type="similarity">
    <text evidence="2">Belongs to the 6-phosphogluconate dehydrogenase family.</text>
</comment>
<dbReference type="GO" id="GO:0006166">
    <property type="term" value="P:purine ribonucleoside salvage"/>
    <property type="evidence" value="ECO:0007669"/>
    <property type="project" value="UniProtKB-KW"/>
</dbReference>
<feature type="binding site" evidence="9">
    <location>
        <position position="746"/>
    </location>
    <ligand>
        <name>phosphate</name>
        <dbReference type="ChEBI" id="CHEBI:43474"/>
    </ligand>
</feature>
<evidence type="ECO:0000256" key="6">
    <source>
        <dbReference type="ARBA" id="ARBA00023002"/>
    </source>
</evidence>
<evidence type="ECO:0000256" key="8">
    <source>
        <dbReference type="ARBA" id="ARBA00023126"/>
    </source>
</evidence>
<dbReference type="GO" id="GO:0050661">
    <property type="term" value="F:NADP binding"/>
    <property type="evidence" value="ECO:0007669"/>
    <property type="project" value="InterPro"/>
</dbReference>
<evidence type="ECO:0000256" key="3">
    <source>
        <dbReference type="ARBA" id="ARBA00022676"/>
    </source>
</evidence>
<organism evidence="11 12">
    <name type="scientific">Penicillium salamii</name>
    <dbReference type="NCBI Taxonomy" id="1612424"/>
    <lineage>
        <taxon>Eukaryota</taxon>
        <taxon>Fungi</taxon>
        <taxon>Dikarya</taxon>
        <taxon>Ascomycota</taxon>
        <taxon>Pezizomycotina</taxon>
        <taxon>Eurotiomycetes</taxon>
        <taxon>Eurotiomycetidae</taxon>
        <taxon>Eurotiales</taxon>
        <taxon>Aspergillaceae</taxon>
        <taxon>Penicillium</taxon>
    </lineage>
</organism>
<comment type="subunit">
    <text evidence="9">Homotrimer.</text>
</comment>
<dbReference type="InterPro" id="IPR006114">
    <property type="entry name" value="6PGDH_C"/>
</dbReference>
<keyword evidence="3 9" id="KW-0328">Glycosyltransferase</keyword>
<comment type="similarity">
    <text evidence="9">Belongs to the PNP/MTAP phosphorylase family. MTAP subfamily.</text>
</comment>
<accession>A0A9W4NGR2</accession>
<evidence type="ECO:0000256" key="7">
    <source>
        <dbReference type="ARBA" id="ARBA00023064"/>
    </source>
</evidence>
<dbReference type="GO" id="GO:0006098">
    <property type="term" value="P:pentose-phosphate shunt"/>
    <property type="evidence" value="ECO:0007669"/>
    <property type="project" value="UniProtKB-KW"/>
</dbReference>
<dbReference type="CDD" id="cd09010">
    <property type="entry name" value="MTAP_SsMTAPII_like_MTIP"/>
    <property type="match status" value="1"/>
</dbReference>
<name>A0A9W4NGR2_9EURO</name>
<dbReference type="FunFam" id="3.40.50.1580:FF:000008">
    <property type="entry name" value="S-methyl-5'-thioadenosine phosphorylase"/>
    <property type="match status" value="1"/>
</dbReference>
<feature type="binding site" evidence="9">
    <location>
        <begin position="610"/>
        <end position="611"/>
    </location>
    <ligand>
        <name>phosphate</name>
        <dbReference type="ChEBI" id="CHEBI:43474"/>
    </ligand>
</feature>
<dbReference type="SUPFAM" id="SSF48179">
    <property type="entry name" value="6-phosphogluconate dehydrogenase C-terminal domain-like"/>
    <property type="match status" value="1"/>
</dbReference>
<dbReference type="PANTHER" id="PTHR11811">
    <property type="entry name" value="6-PHOSPHOGLUCONATE DEHYDROGENASE"/>
    <property type="match status" value="1"/>
</dbReference>
<feature type="site" description="Important for substrate specificity" evidence="9">
    <location>
        <position position="782"/>
    </location>
</feature>
<comment type="caution">
    <text evidence="11">The sequence shown here is derived from an EMBL/GenBank/DDBJ whole genome shotgun (WGS) entry which is preliminary data.</text>
</comment>
<dbReference type="EMBL" id="CAJVPD010000199">
    <property type="protein sequence ID" value="CAG8364793.1"/>
    <property type="molecule type" value="Genomic_DNA"/>
</dbReference>
<evidence type="ECO:0000259" key="10">
    <source>
        <dbReference type="SMART" id="SM01350"/>
    </source>
</evidence>
<dbReference type="SUPFAM" id="SSF53167">
    <property type="entry name" value="Purine and uridine phosphorylases"/>
    <property type="match status" value="1"/>
</dbReference>
<comment type="pathway">
    <text evidence="1">Carbohydrate degradation; pentose phosphate pathway; D-ribulose 5-phosphate from D-glucose 6-phosphate (oxidative stage): step 3/3.</text>
</comment>
<comment type="catalytic activity">
    <reaction evidence="9">
        <text>S-methyl-5'-thioadenosine + phosphate = 5-(methylsulfanyl)-alpha-D-ribose 1-phosphate + adenine</text>
        <dbReference type="Rhea" id="RHEA:11852"/>
        <dbReference type="ChEBI" id="CHEBI:16708"/>
        <dbReference type="ChEBI" id="CHEBI:17509"/>
        <dbReference type="ChEBI" id="CHEBI:43474"/>
        <dbReference type="ChEBI" id="CHEBI:58533"/>
        <dbReference type="EC" id="2.4.2.28"/>
    </reaction>
</comment>
<dbReference type="GO" id="GO:0017061">
    <property type="term" value="F:S-methyl-5-thioadenosine phosphorylase activity"/>
    <property type="evidence" value="ECO:0007669"/>
    <property type="project" value="UniProtKB-UniRule"/>
</dbReference>
<dbReference type="Gene3D" id="1.10.1040.10">
    <property type="entry name" value="N-(1-d-carboxylethyl)-l-norvaline Dehydrogenase, domain 2"/>
    <property type="match status" value="1"/>
</dbReference>
<dbReference type="InterPro" id="IPR006115">
    <property type="entry name" value="6PGDH_NADP-bd"/>
</dbReference>
<evidence type="ECO:0000256" key="2">
    <source>
        <dbReference type="ARBA" id="ARBA00008419"/>
    </source>
</evidence>
<dbReference type="AlphaFoldDB" id="A0A9W4NGR2"/>
<protein>
    <recommendedName>
        <fullName evidence="9">S-methyl-5'-thioadenosine phosphorylase</fullName>
        <ecNumber evidence="9">2.4.2.28</ecNumber>
    </recommendedName>
    <alternativeName>
        <fullName evidence="9">5'-methylthioadenosine phosphorylase</fullName>
        <shortName evidence="9">MTA phosphorylase</shortName>
        <shortName evidence="9">MTAP</shortName>
        <shortName evidence="9">MTAPase</shortName>
    </alternativeName>
</protein>
<dbReference type="GO" id="GO:0005634">
    <property type="term" value="C:nucleus"/>
    <property type="evidence" value="ECO:0007669"/>
    <property type="project" value="UniProtKB-SubCell"/>
</dbReference>
<evidence type="ECO:0000256" key="5">
    <source>
        <dbReference type="ARBA" id="ARBA00022726"/>
    </source>
</evidence>
<proteinExistence type="inferred from homology"/>
<dbReference type="GO" id="GO:0019521">
    <property type="term" value="P:D-gluconate metabolic process"/>
    <property type="evidence" value="ECO:0007669"/>
    <property type="project" value="UniProtKB-KW"/>
</dbReference>
<dbReference type="Proteomes" id="UP001152592">
    <property type="component" value="Unassembled WGS sequence"/>
</dbReference>
<comment type="function">
    <text evidence="9">Catalyzes the reversible phosphorylation of S-methyl-5'-thioadenosine (MTA) to adenine and 5-methylthioribose-1-phosphate. Involved in the breakdown of MTA, a major by-product of polyamine biosynthesis. Responsible for the first step in the methionine salvage pathway after MTA has been generated from S-adenosylmethionine. Has broad substrate specificity with 6-aminopurine nucleosides as preferred substrates.</text>
</comment>
<dbReference type="InterPro" id="IPR035994">
    <property type="entry name" value="Nucleoside_phosphorylase_sf"/>
</dbReference>
<keyword evidence="7" id="KW-0311">Gluconate utilization</keyword>
<keyword evidence="8" id="KW-0570">Pentose shunt</keyword>
<feature type="binding site" evidence="9">
    <location>
        <begin position="769"/>
        <end position="771"/>
    </location>
    <ligand>
        <name>substrate</name>
    </ligand>
</feature>
<evidence type="ECO:0000256" key="9">
    <source>
        <dbReference type="HAMAP-Rule" id="MF_03155"/>
    </source>
</evidence>
<dbReference type="SMART" id="SM01350">
    <property type="entry name" value="6PGD"/>
    <property type="match status" value="1"/>
</dbReference>
<sequence length="852" mass="93736">MPSSIKSIGVVGAGIMGSMMTLRFAELGLALSVWDIEKKNVDGVVDYARNDKDIKGRVQGFYSINEFAKSLEGKSDRKLFMFSITHGEPADEVLCLIKPDLKKSDIILDGGNENYRNTERRQKECAAIGVGWIGMGVSGGYQSARRGPSLSPGGDAKALQLVMPFLESYAAKDPKAGTPCVKPMGPGGSGHYIKMVHNGIEGGMLSVLAEAWQYMHDGLGMEHSKIGDVFGKWNEAGELRSNFLIHIGKKILHTRRTPEGDHKGEGASRDDGYVLDDVLDKVVQDDDGTEGTILWCLMESASRHVSCPTLAAAHYMRISSGNRSERVRAAKKLEMPMPKPIEGTRDYKEIIENLRQAVYCAFLASFCQGLELISRASIDEGWNVNLGDCLQIWRAGCIIQSDHIADLLQPPLAAHNELTNAKFVDSVAHELHQSFRGLKEIVMEGTMSDQYIPALSATLEYLKYEGGLGLPTKFMEAQMDYFGAHNYNKPGIPGEDPGPVHKGPRHYEWLPAYRNMRFFNRSFSSISKPFRRIESPKQLARRMASLPSTYDGSVPIAVIGGTGLRELPGFSQVASLNIETPWGAPSSPITILHHECKHNGKTVAIAFLSRHGPHHQIAPHEVPARANIAALRSIGVRSIIAFSAVGSLQEEIKPRDFVIPDQVIDRTKGVRPWTFFEGGVVAHVPFGDPFDEGIAKVVRECGHSLEGEGVTLHDRGTIICMEGPQFSTRAESKMYRSWGGSVINMSVLPEAKLAREAEIAYQMICMSTDYDCWHESTADVTVEMVMGHMKANADNARRFITAVLDALAGEEHSELIQAKHLAGGIKFGVTTPQTSWSAEGKKKLDWLFPGYW</sequence>
<evidence type="ECO:0000313" key="11">
    <source>
        <dbReference type="EMBL" id="CAG8364793.1"/>
    </source>
</evidence>
<feature type="binding site" evidence="9">
    <location>
        <begin position="643"/>
        <end position="644"/>
    </location>
    <ligand>
        <name>phosphate</name>
        <dbReference type="ChEBI" id="CHEBI:43474"/>
    </ligand>
</feature>
<comment type="subcellular location">
    <subcellularLocation>
        <location evidence="9">Cytoplasm</location>
    </subcellularLocation>
    <subcellularLocation>
        <location evidence="9">Nucleus</location>
    </subcellularLocation>
</comment>
<dbReference type="Pfam" id="PF01048">
    <property type="entry name" value="PNP_UDP_1"/>
    <property type="match status" value="1"/>
</dbReference>
<reference evidence="11" key="1">
    <citation type="submission" date="2021-07" db="EMBL/GenBank/DDBJ databases">
        <authorList>
            <person name="Branca A.L. A."/>
        </authorList>
    </citation>
    <scope>NUCLEOTIDE SEQUENCE</scope>
</reference>
<keyword evidence="9" id="KW-0539">Nucleus</keyword>
<gene>
    <name evidence="11" type="ORF">PSALAMII_LOCUS4002</name>
</gene>
<dbReference type="NCBIfam" id="TIGR01694">
    <property type="entry name" value="MTAP"/>
    <property type="match status" value="1"/>
</dbReference>
<dbReference type="GO" id="GO:0019509">
    <property type="term" value="P:L-methionine salvage from methylthioadenosine"/>
    <property type="evidence" value="ECO:0007669"/>
    <property type="project" value="UniProtKB-UniRule"/>
</dbReference>
<dbReference type="InterPro" id="IPR018099">
    <property type="entry name" value="Purine_phosphorylase-2_CS"/>
</dbReference>
<keyword evidence="9" id="KW-0963">Cytoplasm</keyword>
<dbReference type="InterPro" id="IPR036291">
    <property type="entry name" value="NAD(P)-bd_dom_sf"/>
</dbReference>
<evidence type="ECO:0000256" key="1">
    <source>
        <dbReference type="ARBA" id="ARBA00004874"/>
    </source>
</evidence>
<feature type="site" description="Important for substrate specificity" evidence="9">
    <location>
        <position position="727"/>
    </location>
</feature>
<evidence type="ECO:0000313" key="12">
    <source>
        <dbReference type="Proteomes" id="UP001152592"/>
    </source>
</evidence>
<dbReference type="Gene3D" id="3.40.50.1580">
    <property type="entry name" value="Nucleoside phosphorylase domain"/>
    <property type="match status" value="1"/>
</dbReference>
<dbReference type="PRINTS" id="PR00076">
    <property type="entry name" value="6PGDHDRGNASE"/>
</dbReference>
<dbReference type="InterPro" id="IPR008927">
    <property type="entry name" value="6-PGluconate_DH-like_C_sf"/>
</dbReference>
<comment type="pathway">
    <text evidence="9">Amino-acid biosynthesis; L-methionine biosynthesis via salvage pathway; S-methyl-5-thio-alpha-D-ribose 1-phosphate from S-methyl-5'-thioadenosine (phosphorylase route): step 1/1.</text>
</comment>
<dbReference type="Pfam" id="PF03446">
    <property type="entry name" value="NAD_binding_2"/>
    <property type="match status" value="1"/>
</dbReference>
<dbReference type="OrthoDB" id="5296287at2759"/>
<dbReference type="GO" id="GO:0005737">
    <property type="term" value="C:cytoplasm"/>
    <property type="evidence" value="ECO:0007669"/>
    <property type="project" value="UniProtKB-SubCell"/>
</dbReference>
<dbReference type="Gene3D" id="3.40.50.720">
    <property type="entry name" value="NAD(P)-binding Rossmann-like Domain"/>
    <property type="match status" value="1"/>
</dbReference>
<dbReference type="GO" id="GO:0004616">
    <property type="term" value="F:phosphogluconate dehydrogenase (decarboxylating) activity"/>
    <property type="evidence" value="ECO:0007669"/>
    <property type="project" value="InterPro"/>
</dbReference>
<feature type="binding site" evidence="9">
    <location>
        <position position="562"/>
    </location>
    <ligand>
        <name>phosphate</name>
        <dbReference type="ChEBI" id="CHEBI:43474"/>
    </ligand>
</feature>
<keyword evidence="4 9" id="KW-0808">Transferase</keyword>
<dbReference type="Pfam" id="PF00393">
    <property type="entry name" value="6PGD"/>
    <property type="match status" value="1"/>
</dbReference>
<dbReference type="EC" id="2.4.2.28" evidence="9"/>
<keyword evidence="6" id="KW-0560">Oxidoreductase</keyword>